<dbReference type="Proteomes" id="UP001566132">
    <property type="component" value="Unassembled WGS sequence"/>
</dbReference>
<proteinExistence type="predicted"/>
<dbReference type="InterPro" id="IPR027417">
    <property type="entry name" value="P-loop_NTPase"/>
</dbReference>
<keyword evidence="1" id="KW-0547">Nucleotide-binding</keyword>
<evidence type="ECO:0000256" key="4">
    <source>
        <dbReference type="ARBA" id="ARBA00022840"/>
    </source>
</evidence>
<dbReference type="PANTHER" id="PTHR47961">
    <property type="entry name" value="DNA POLYMERASE THETA, PUTATIVE (AFU_ORTHOLOGUE AFUA_1G05260)-RELATED"/>
    <property type="match status" value="1"/>
</dbReference>
<evidence type="ECO:0000256" key="1">
    <source>
        <dbReference type="ARBA" id="ARBA00022741"/>
    </source>
</evidence>
<dbReference type="AlphaFoldDB" id="A0ABD1F3U0"/>
<protein>
    <submittedName>
        <fullName evidence="5">Uncharacterized protein</fullName>
    </submittedName>
</protein>
<keyword evidence="6" id="KW-1185">Reference proteome</keyword>
<keyword evidence="3" id="KW-0347">Helicase</keyword>
<gene>
    <name evidence="5" type="ORF">ABEB36_004573</name>
</gene>
<dbReference type="SUPFAM" id="SSF52540">
    <property type="entry name" value="P-loop containing nucleoside triphosphate hydrolases"/>
    <property type="match status" value="1"/>
</dbReference>
<comment type="caution">
    <text evidence="5">The sequence shown here is derived from an EMBL/GenBank/DDBJ whole genome shotgun (WGS) entry which is preliminary data.</text>
</comment>
<dbReference type="GO" id="GO:0004386">
    <property type="term" value="F:helicase activity"/>
    <property type="evidence" value="ECO:0007669"/>
    <property type="project" value="UniProtKB-KW"/>
</dbReference>
<evidence type="ECO:0000256" key="2">
    <source>
        <dbReference type="ARBA" id="ARBA00022801"/>
    </source>
</evidence>
<dbReference type="EMBL" id="JBDJPC010000003">
    <property type="protein sequence ID" value="KAL1509909.1"/>
    <property type="molecule type" value="Genomic_DNA"/>
</dbReference>
<dbReference type="PANTHER" id="PTHR47961:SF6">
    <property type="entry name" value="DNA-DIRECTED DNA POLYMERASE"/>
    <property type="match status" value="1"/>
</dbReference>
<evidence type="ECO:0000313" key="6">
    <source>
        <dbReference type="Proteomes" id="UP001566132"/>
    </source>
</evidence>
<keyword evidence="2" id="KW-0378">Hydrolase</keyword>
<organism evidence="5 6">
    <name type="scientific">Hypothenemus hampei</name>
    <name type="common">Coffee berry borer</name>
    <dbReference type="NCBI Taxonomy" id="57062"/>
    <lineage>
        <taxon>Eukaryota</taxon>
        <taxon>Metazoa</taxon>
        <taxon>Ecdysozoa</taxon>
        <taxon>Arthropoda</taxon>
        <taxon>Hexapoda</taxon>
        <taxon>Insecta</taxon>
        <taxon>Pterygota</taxon>
        <taxon>Neoptera</taxon>
        <taxon>Endopterygota</taxon>
        <taxon>Coleoptera</taxon>
        <taxon>Polyphaga</taxon>
        <taxon>Cucujiformia</taxon>
        <taxon>Curculionidae</taxon>
        <taxon>Scolytinae</taxon>
        <taxon>Hypothenemus</taxon>
    </lineage>
</organism>
<dbReference type="InterPro" id="IPR050474">
    <property type="entry name" value="Hel308_SKI2-like"/>
</dbReference>
<sequence>MINCEFSMSDTLDNFSFNALKSQQVENNSDISDTVSFNDSQFFENCSFDFEAVCNEEVSESVSFVNDKNKSPPLSVARLKTDSLLSQHDCTMSQIVSSNRTQITTLQKETSLDKPKNTVLTLDLSSWNLPETVLNKYIKRNVKTMFQWQFDCLTNPKVLYDQWNLIYSAPTSAGKTLVAEILALKTIFNRKKKKAVE</sequence>
<keyword evidence="4" id="KW-0067">ATP-binding</keyword>
<evidence type="ECO:0000256" key="3">
    <source>
        <dbReference type="ARBA" id="ARBA00022806"/>
    </source>
</evidence>
<evidence type="ECO:0000313" key="5">
    <source>
        <dbReference type="EMBL" id="KAL1509909.1"/>
    </source>
</evidence>
<dbReference type="Gene3D" id="3.40.50.300">
    <property type="entry name" value="P-loop containing nucleotide triphosphate hydrolases"/>
    <property type="match status" value="1"/>
</dbReference>
<name>A0ABD1F3U0_HYPHA</name>
<accession>A0ABD1F3U0</accession>
<dbReference type="GO" id="GO:0005524">
    <property type="term" value="F:ATP binding"/>
    <property type="evidence" value="ECO:0007669"/>
    <property type="project" value="UniProtKB-KW"/>
</dbReference>
<dbReference type="GO" id="GO:0016787">
    <property type="term" value="F:hydrolase activity"/>
    <property type="evidence" value="ECO:0007669"/>
    <property type="project" value="UniProtKB-KW"/>
</dbReference>
<reference evidence="5 6" key="1">
    <citation type="submission" date="2024-05" db="EMBL/GenBank/DDBJ databases">
        <title>Genetic variation in Jamaican populations of the coffee berry borer (Hypothenemus hampei).</title>
        <authorList>
            <person name="Errbii M."/>
            <person name="Myrie A."/>
        </authorList>
    </citation>
    <scope>NUCLEOTIDE SEQUENCE [LARGE SCALE GENOMIC DNA]</scope>
    <source>
        <strain evidence="5">JA-Hopewell-2020-01-JO</strain>
        <tissue evidence="5">Whole body</tissue>
    </source>
</reference>